<reference evidence="1 2" key="1">
    <citation type="journal article" date="2022" name="Nat. Plants">
        <title>Genomes of leafy and leafless Platanthera orchids illuminate the evolution of mycoheterotrophy.</title>
        <authorList>
            <person name="Li M.H."/>
            <person name="Liu K.W."/>
            <person name="Li Z."/>
            <person name="Lu H.C."/>
            <person name="Ye Q.L."/>
            <person name="Zhang D."/>
            <person name="Wang J.Y."/>
            <person name="Li Y.F."/>
            <person name="Zhong Z.M."/>
            <person name="Liu X."/>
            <person name="Yu X."/>
            <person name="Liu D.K."/>
            <person name="Tu X.D."/>
            <person name="Liu B."/>
            <person name="Hao Y."/>
            <person name="Liao X.Y."/>
            <person name="Jiang Y.T."/>
            <person name="Sun W.H."/>
            <person name="Chen J."/>
            <person name="Chen Y.Q."/>
            <person name="Ai Y."/>
            <person name="Zhai J.W."/>
            <person name="Wu S.S."/>
            <person name="Zhou Z."/>
            <person name="Hsiao Y.Y."/>
            <person name="Wu W.L."/>
            <person name="Chen Y.Y."/>
            <person name="Lin Y.F."/>
            <person name="Hsu J.L."/>
            <person name="Li C.Y."/>
            <person name="Wang Z.W."/>
            <person name="Zhao X."/>
            <person name="Zhong W.Y."/>
            <person name="Ma X.K."/>
            <person name="Ma L."/>
            <person name="Huang J."/>
            <person name="Chen G.Z."/>
            <person name="Huang M.Z."/>
            <person name="Huang L."/>
            <person name="Peng D.H."/>
            <person name="Luo Y.B."/>
            <person name="Zou S.Q."/>
            <person name="Chen S.P."/>
            <person name="Lan S."/>
            <person name="Tsai W.C."/>
            <person name="Van de Peer Y."/>
            <person name="Liu Z.J."/>
        </authorList>
    </citation>
    <scope>NUCLEOTIDE SEQUENCE [LARGE SCALE GENOMIC DNA]</scope>
    <source>
        <strain evidence="1">Lor288</strain>
    </source>
</reference>
<dbReference type="EMBL" id="JBBWWR010000004">
    <property type="protein sequence ID" value="KAK8968128.1"/>
    <property type="molecule type" value="Genomic_DNA"/>
</dbReference>
<accession>A0ABR2MVB8</accession>
<name>A0ABR2MVB8_9ASPA</name>
<keyword evidence="2" id="KW-1185">Reference proteome</keyword>
<sequence>MAPTSQIAPPSGYLIASEDDLEKTINPLNDIIVINRNKPRFSAEAPRFFSPDTLPDREPIFLPVGKLLLSPRYSRKKPYRLGGGRRSPFLIVAGGRRSVAGGRCSPFHCVGALLFQRNCVRLCSPFLIRRCLTSSFPSLDLILFIAE</sequence>
<protein>
    <submittedName>
        <fullName evidence="1">Uncharacterized protein</fullName>
    </submittedName>
</protein>
<dbReference type="Proteomes" id="UP001412067">
    <property type="component" value="Unassembled WGS sequence"/>
</dbReference>
<proteinExistence type="predicted"/>
<evidence type="ECO:0000313" key="1">
    <source>
        <dbReference type="EMBL" id="KAK8968128.1"/>
    </source>
</evidence>
<comment type="caution">
    <text evidence="1">The sequence shown here is derived from an EMBL/GenBank/DDBJ whole genome shotgun (WGS) entry which is preliminary data.</text>
</comment>
<organism evidence="1 2">
    <name type="scientific">Platanthera guangdongensis</name>
    <dbReference type="NCBI Taxonomy" id="2320717"/>
    <lineage>
        <taxon>Eukaryota</taxon>
        <taxon>Viridiplantae</taxon>
        <taxon>Streptophyta</taxon>
        <taxon>Embryophyta</taxon>
        <taxon>Tracheophyta</taxon>
        <taxon>Spermatophyta</taxon>
        <taxon>Magnoliopsida</taxon>
        <taxon>Liliopsida</taxon>
        <taxon>Asparagales</taxon>
        <taxon>Orchidaceae</taxon>
        <taxon>Orchidoideae</taxon>
        <taxon>Orchideae</taxon>
        <taxon>Orchidinae</taxon>
        <taxon>Platanthera</taxon>
    </lineage>
</organism>
<evidence type="ECO:0000313" key="2">
    <source>
        <dbReference type="Proteomes" id="UP001412067"/>
    </source>
</evidence>
<gene>
    <name evidence="1" type="ORF">KSP40_PGU005895</name>
</gene>